<dbReference type="SUPFAM" id="SSF53448">
    <property type="entry name" value="Nucleotide-diphospho-sugar transferases"/>
    <property type="match status" value="1"/>
</dbReference>
<protein>
    <submittedName>
        <fullName evidence="6">Glycosyl transferase</fullName>
    </submittedName>
</protein>
<comment type="pathway">
    <text evidence="1">Cell wall biogenesis; cell wall polysaccharide biosynthesis.</text>
</comment>
<gene>
    <name evidence="6" type="ORF">CVS30_03280</name>
</gene>
<comment type="caution">
    <text evidence="6">The sequence shown here is derived from an EMBL/GenBank/DDBJ whole genome shotgun (WGS) entry which is preliminary data.</text>
</comment>
<dbReference type="Proteomes" id="UP000247980">
    <property type="component" value="Unassembled WGS sequence"/>
</dbReference>
<evidence type="ECO:0000256" key="3">
    <source>
        <dbReference type="ARBA" id="ARBA00022676"/>
    </source>
</evidence>
<dbReference type="Gene3D" id="3.90.550.10">
    <property type="entry name" value="Spore Coat Polysaccharide Biosynthesis Protein SpsA, Chain A"/>
    <property type="match status" value="1"/>
</dbReference>
<name>A0A2V5IZ44_9MICC</name>
<comment type="similarity">
    <text evidence="2">Belongs to the glycosyltransferase 2 family.</text>
</comment>
<dbReference type="PANTHER" id="PTHR43179">
    <property type="entry name" value="RHAMNOSYLTRANSFERASE WBBL"/>
    <property type="match status" value="1"/>
</dbReference>
<keyword evidence="7" id="KW-1185">Reference proteome</keyword>
<dbReference type="InterPro" id="IPR029044">
    <property type="entry name" value="Nucleotide-diphossugar_trans"/>
</dbReference>
<accession>A0A2V5IZ44</accession>
<dbReference type="GO" id="GO:0016757">
    <property type="term" value="F:glycosyltransferase activity"/>
    <property type="evidence" value="ECO:0007669"/>
    <property type="project" value="UniProtKB-KW"/>
</dbReference>
<reference evidence="6 7" key="1">
    <citation type="submission" date="2018-05" db="EMBL/GenBank/DDBJ databases">
        <title>Genetic diversity of glacier-inhabiting Cryobacterium bacteria in China and description of Cryobacterium mengkeensis sp. nov. and Arthrobacter glacialis sp. nov.</title>
        <authorList>
            <person name="Liu Q."/>
            <person name="Xin Y.-H."/>
        </authorList>
    </citation>
    <scope>NUCLEOTIDE SEQUENCE [LARGE SCALE GENOMIC DNA]</scope>
    <source>
        <strain evidence="6 7">B7</strain>
    </source>
</reference>
<evidence type="ECO:0000259" key="5">
    <source>
        <dbReference type="Pfam" id="PF00535"/>
    </source>
</evidence>
<dbReference type="EMBL" id="QJVC01000002">
    <property type="protein sequence ID" value="PYI39704.1"/>
    <property type="molecule type" value="Genomic_DNA"/>
</dbReference>
<sequence length="345" mass="38157">MAQHLFCGTAGRQVWPHEGPEILSLGRRERFFVVITTFNRAAYLADLLDSVAALNPAPDGVIVVNNASTDTTVSVIDAARTQLAALSTPIPVIHHELAENSGGSGGFSAGVQRALDEGAQWMWLMDDDVTAVPDAIGALGPWMEKYDAIVGRRYDAEGEPFFWQNNFNTFLGFPMPVRGDVFATSNEFATNVGCFEGMLLHADAARAVGLPDPRFFLNWDDTIYGWQLSLQRPVVYVNEFVLHKARSQRSIDLGIRHLNDSSDLSRFYVMRNRGLVAQYLRAHGRFNRVGFALGTALTAAKELLRLVGVEKTLRGSSRLWAGWRESRTILAATDFKPMPPLESTN</sequence>
<dbReference type="Pfam" id="PF00535">
    <property type="entry name" value="Glycos_transf_2"/>
    <property type="match status" value="1"/>
</dbReference>
<dbReference type="PANTHER" id="PTHR43179:SF12">
    <property type="entry name" value="GALACTOFURANOSYLTRANSFERASE GLFT2"/>
    <property type="match status" value="1"/>
</dbReference>
<proteinExistence type="inferred from homology"/>
<evidence type="ECO:0000313" key="6">
    <source>
        <dbReference type="EMBL" id="PYI39704.1"/>
    </source>
</evidence>
<keyword evidence="4 6" id="KW-0808">Transferase</keyword>
<dbReference type="InterPro" id="IPR001173">
    <property type="entry name" value="Glyco_trans_2-like"/>
</dbReference>
<evidence type="ECO:0000256" key="1">
    <source>
        <dbReference type="ARBA" id="ARBA00004776"/>
    </source>
</evidence>
<evidence type="ECO:0000256" key="2">
    <source>
        <dbReference type="ARBA" id="ARBA00006739"/>
    </source>
</evidence>
<evidence type="ECO:0000313" key="7">
    <source>
        <dbReference type="Proteomes" id="UP000247980"/>
    </source>
</evidence>
<dbReference type="AlphaFoldDB" id="A0A2V5IZ44"/>
<evidence type="ECO:0000256" key="4">
    <source>
        <dbReference type="ARBA" id="ARBA00022679"/>
    </source>
</evidence>
<keyword evidence="3" id="KW-0328">Glycosyltransferase</keyword>
<organism evidence="6 7">
    <name type="scientific">Arthrobacter psychrolactophilus</name>
    <dbReference type="NCBI Taxonomy" id="92442"/>
    <lineage>
        <taxon>Bacteria</taxon>
        <taxon>Bacillati</taxon>
        <taxon>Actinomycetota</taxon>
        <taxon>Actinomycetes</taxon>
        <taxon>Micrococcales</taxon>
        <taxon>Micrococcaceae</taxon>
        <taxon>Arthrobacter</taxon>
    </lineage>
</organism>
<feature type="domain" description="Glycosyltransferase 2-like" evidence="5">
    <location>
        <begin position="33"/>
        <end position="169"/>
    </location>
</feature>